<dbReference type="Pfam" id="PF04248">
    <property type="entry name" value="NTP_transf_9"/>
    <property type="match status" value="1"/>
</dbReference>
<dbReference type="InterPro" id="IPR038694">
    <property type="entry name" value="DUF427_sf"/>
</dbReference>
<gene>
    <name evidence="2" type="ORF">BOX17_05025</name>
</gene>
<name>A0A1J0VEC1_9GAMM</name>
<evidence type="ECO:0000313" key="2">
    <source>
        <dbReference type="EMBL" id="APE30374.1"/>
    </source>
</evidence>
<dbReference type="OrthoDB" id="4565346at2"/>
<proteinExistence type="predicted"/>
<dbReference type="PANTHER" id="PTHR34310">
    <property type="entry name" value="DUF427 DOMAIN PROTEIN (AFU_ORTHOLOGUE AFUA_3G02220)"/>
    <property type="match status" value="1"/>
</dbReference>
<dbReference type="PANTHER" id="PTHR34310:SF9">
    <property type="entry name" value="BLR5716 PROTEIN"/>
    <property type="match status" value="1"/>
</dbReference>
<keyword evidence="3" id="KW-1185">Reference proteome</keyword>
<dbReference type="KEGG" id="hsi:BOX17_05025"/>
<reference evidence="3" key="1">
    <citation type="submission" date="2016-11" db="EMBL/GenBank/DDBJ databases">
        <title>Halolamina sediminis sp. nov., an extremely halophilic archaeon isolated from solar salt.</title>
        <authorList>
            <person name="Koh H.-W."/>
            <person name="Rani S."/>
            <person name="Park S.-J."/>
        </authorList>
    </citation>
    <scope>NUCLEOTIDE SEQUENCE [LARGE SCALE GENOMIC DNA]</scope>
    <source>
        <strain evidence="3">Hb3</strain>
    </source>
</reference>
<dbReference type="InterPro" id="IPR007361">
    <property type="entry name" value="DUF427"/>
</dbReference>
<evidence type="ECO:0000259" key="1">
    <source>
        <dbReference type="Pfam" id="PF04248"/>
    </source>
</evidence>
<dbReference type="Gene3D" id="2.170.150.40">
    <property type="entry name" value="Domain of unknown function (DUF427)"/>
    <property type="match status" value="1"/>
</dbReference>
<dbReference type="Proteomes" id="UP000181985">
    <property type="component" value="Chromosome"/>
</dbReference>
<dbReference type="RefSeq" id="WP_071942368.1">
    <property type="nucleotide sequence ID" value="NZ_CP018139.1"/>
</dbReference>
<accession>A0A1J0VEC1</accession>
<organism evidence="2 3">
    <name type="scientific">Halomonas aestuarii</name>
    <dbReference type="NCBI Taxonomy" id="1897729"/>
    <lineage>
        <taxon>Bacteria</taxon>
        <taxon>Pseudomonadati</taxon>
        <taxon>Pseudomonadota</taxon>
        <taxon>Gammaproteobacteria</taxon>
        <taxon>Oceanospirillales</taxon>
        <taxon>Halomonadaceae</taxon>
        <taxon>Halomonas</taxon>
    </lineage>
</organism>
<feature type="domain" description="DUF427" evidence="1">
    <location>
        <begin position="18"/>
        <end position="105"/>
    </location>
</feature>
<dbReference type="AlphaFoldDB" id="A0A1J0VEC1"/>
<evidence type="ECO:0000313" key="3">
    <source>
        <dbReference type="Proteomes" id="UP000181985"/>
    </source>
</evidence>
<protein>
    <recommendedName>
        <fullName evidence="1">DUF427 domain-containing protein</fullName>
    </recommendedName>
</protein>
<dbReference type="EMBL" id="CP018139">
    <property type="protein sequence ID" value="APE30374.1"/>
    <property type="molecule type" value="Genomic_DNA"/>
</dbReference>
<sequence length="107" mass="12315">MDDASEPSITLHPHARRIRVAIDDTLLADTTLAIELRETGYPSRQYIPRDDVRMVPLTPFETETHGPLKGNESNFWYCKHKDKAWSYGKTWRGVGRVKGGMIFYNGY</sequence>